<evidence type="ECO:0008006" key="3">
    <source>
        <dbReference type="Google" id="ProtNLM"/>
    </source>
</evidence>
<dbReference type="AlphaFoldDB" id="A0AAP6ZVE8"/>
<comment type="caution">
    <text evidence="1">The sequence shown here is derived from an EMBL/GenBank/DDBJ whole genome shotgun (WGS) entry which is preliminary data.</text>
</comment>
<dbReference type="EMBL" id="JABFOR010000008">
    <property type="protein sequence ID" value="NOJ70788.1"/>
    <property type="molecule type" value="Genomic_DNA"/>
</dbReference>
<reference evidence="1 2" key="1">
    <citation type="submission" date="2020-05" db="EMBL/GenBank/DDBJ databases">
        <title>Whole genome sequencing and identification of novel metabolites from Paenibacillus alvei strain JR949.</title>
        <authorList>
            <person name="Rajendhran J."/>
            <person name="Sree Pranav P."/>
            <person name="Mahalakshmi B."/>
            <person name="Karthikeyan R."/>
        </authorList>
    </citation>
    <scope>NUCLEOTIDE SEQUENCE [LARGE SCALE GENOMIC DNA]</scope>
    <source>
        <strain evidence="1 2">JR949</strain>
    </source>
</reference>
<dbReference type="Proteomes" id="UP000552038">
    <property type="component" value="Unassembled WGS sequence"/>
</dbReference>
<accession>A0AAP6ZVE8</accession>
<organism evidence="1 2">
    <name type="scientific">Paenibacillus alvei</name>
    <name type="common">Bacillus alvei</name>
    <dbReference type="NCBI Taxonomy" id="44250"/>
    <lineage>
        <taxon>Bacteria</taxon>
        <taxon>Bacillati</taxon>
        <taxon>Bacillota</taxon>
        <taxon>Bacilli</taxon>
        <taxon>Bacillales</taxon>
        <taxon>Paenibacillaceae</taxon>
        <taxon>Paenibacillus</taxon>
    </lineage>
</organism>
<gene>
    <name evidence="1" type="ORF">HMI46_09500</name>
</gene>
<proteinExistence type="predicted"/>
<sequence>MSKKYTNATPQQVTENLLNPKFRADAPNEKWLTDVTKFKYGNGPESVFERYSRSS</sequence>
<evidence type="ECO:0000313" key="2">
    <source>
        <dbReference type="Proteomes" id="UP000552038"/>
    </source>
</evidence>
<evidence type="ECO:0000313" key="1">
    <source>
        <dbReference type="EMBL" id="NOJ70788.1"/>
    </source>
</evidence>
<name>A0AAP6ZVE8_PAEAL</name>
<protein>
    <recommendedName>
        <fullName evidence="3">Transposase</fullName>
    </recommendedName>
</protein>
<dbReference type="RefSeq" id="WP_171416328.1">
    <property type="nucleotide sequence ID" value="NZ_JABFOR010000008.1"/>
</dbReference>